<dbReference type="WBParaSite" id="NBR_0001662601-mRNA-1">
    <property type="protein sequence ID" value="NBR_0001662601-mRNA-1"/>
    <property type="gene ID" value="NBR_0001662601"/>
</dbReference>
<evidence type="ECO:0000313" key="4">
    <source>
        <dbReference type="WBParaSite" id="NBR_0001662601-mRNA-1"/>
    </source>
</evidence>
<evidence type="ECO:0000256" key="1">
    <source>
        <dbReference type="SAM" id="MobiDB-lite"/>
    </source>
</evidence>
<dbReference type="Proteomes" id="UP000271162">
    <property type="component" value="Unassembled WGS sequence"/>
</dbReference>
<dbReference type="EMBL" id="UYSL01022297">
    <property type="protein sequence ID" value="VDL80222.1"/>
    <property type="molecule type" value="Genomic_DNA"/>
</dbReference>
<proteinExistence type="predicted"/>
<sequence length="70" mass="7795">MNTPTGCTFKNHKRARTSTPPDKTNDRGKAIKELERCKEIPGCVRTVLLLLTTQLSAVVEENNALRNENA</sequence>
<reference evidence="4" key="1">
    <citation type="submission" date="2017-02" db="UniProtKB">
        <authorList>
            <consortium name="WormBaseParasite"/>
        </authorList>
    </citation>
    <scope>IDENTIFICATION</scope>
</reference>
<accession>A0A0N4YI98</accession>
<evidence type="ECO:0000313" key="2">
    <source>
        <dbReference type="EMBL" id="VDL80222.1"/>
    </source>
</evidence>
<protein>
    <submittedName>
        <fullName evidence="4">BHLH domain-containing protein</fullName>
    </submittedName>
</protein>
<evidence type="ECO:0000313" key="3">
    <source>
        <dbReference type="Proteomes" id="UP000271162"/>
    </source>
</evidence>
<feature type="region of interest" description="Disordered" evidence="1">
    <location>
        <begin position="1"/>
        <end position="27"/>
    </location>
</feature>
<organism evidence="4">
    <name type="scientific">Nippostrongylus brasiliensis</name>
    <name type="common">Rat hookworm</name>
    <dbReference type="NCBI Taxonomy" id="27835"/>
    <lineage>
        <taxon>Eukaryota</taxon>
        <taxon>Metazoa</taxon>
        <taxon>Ecdysozoa</taxon>
        <taxon>Nematoda</taxon>
        <taxon>Chromadorea</taxon>
        <taxon>Rhabditida</taxon>
        <taxon>Rhabditina</taxon>
        <taxon>Rhabditomorpha</taxon>
        <taxon>Strongyloidea</taxon>
        <taxon>Heligmosomidae</taxon>
        <taxon>Nippostrongylus</taxon>
    </lineage>
</organism>
<name>A0A0N4YI98_NIPBR</name>
<reference evidence="2 3" key="2">
    <citation type="submission" date="2018-11" db="EMBL/GenBank/DDBJ databases">
        <authorList>
            <consortium name="Pathogen Informatics"/>
        </authorList>
    </citation>
    <scope>NUCLEOTIDE SEQUENCE [LARGE SCALE GENOMIC DNA]</scope>
</reference>
<dbReference type="AlphaFoldDB" id="A0A0N4YI98"/>
<gene>
    <name evidence="2" type="ORF">NBR_LOCUS16627</name>
</gene>
<keyword evidence="3" id="KW-1185">Reference proteome</keyword>